<accession>A0ABU1N901</accession>
<gene>
    <name evidence="1" type="ORF">J2739_000672</name>
</gene>
<evidence type="ECO:0008006" key="3">
    <source>
        <dbReference type="Google" id="ProtNLM"/>
    </source>
</evidence>
<dbReference type="RefSeq" id="WP_309898486.1">
    <property type="nucleotide sequence ID" value="NZ_JAVDRF010000001.1"/>
</dbReference>
<keyword evidence="2" id="KW-1185">Reference proteome</keyword>
<dbReference type="InterPro" id="IPR038765">
    <property type="entry name" value="Papain-like_cys_pep_sf"/>
</dbReference>
<dbReference type="SUPFAM" id="SSF54001">
    <property type="entry name" value="Cysteine proteinases"/>
    <property type="match status" value="1"/>
</dbReference>
<dbReference type="CDD" id="cd02619">
    <property type="entry name" value="Peptidase_C1"/>
    <property type="match status" value="1"/>
</dbReference>
<dbReference type="EMBL" id="JAVDRF010000001">
    <property type="protein sequence ID" value="MDR6534912.1"/>
    <property type="molecule type" value="Genomic_DNA"/>
</dbReference>
<comment type="caution">
    <text evidence="1">The sequence shown here is derived from an EMBL/GenBank/DDBJ whole genome shotgun (WGS) entry which is preliminary data.</text>
</comment>
<sequence length="958" mass="103858">MHILMSKGSASDDVERLRRALAKALGEDATLFPSLQASGTPIDEDFDGAIRRWQAGVGLIGDGVVGPRCQLLLDLIAIDAGKFELTLDVGHVSRLFPATKPANIARYLPYIEAALGVAELTDRPMVLGALGTIRAETEGFVPIAEAPSKFNTPPGGAPFSLYDTRATLGNSRPGDGERYRGRGFVQLTGKDNYTRYGQRIGVPLDTAPDRANAPEVAAVLLALYLSDKATRFRQAIGAGDFAQARKLVNGGAHGLDRFKDVFERAAAVWPGARAGAAGARRAAAAEAPASRRSTVSRTRKDAADLRDRLFQPSAISLPDEFPPQEEVRQYLPAYTRAGLILDQGREGACTGFGLSCVVNYLRWVKAGLPPKMESVSPRMLYTLARRHDEYEGENYEGSSCRGALKGWFNHGVCLEPDWPYLPEKANPATYGYATRAAQNTLGVYYRIDTRSITDVQAAIAQHRAVFVSAYTHPGWDAVPIMPAPKSHAELPLIAFDGRRSETDGHAFALIGFNAQGFILQNSWGKHWGAGGFAVLGYLDWLAHAMDAWVVSLGVPGVIAGRLAVGGSGTAGLTGADRSQWWDTGLAYQHSVVLGNDGRVSRYLTEDEPPRKLQQQACVLPDDWFRRQAAPRKRLVLYVHGGLNSEDEAIQRASAMGRYFTGNGCYPLFLVWKTGFLESVMDLIADAFRREPARAGFGEGVTERTDLLVEKSIGRPAARPLWSEMKENAGLAFADRRGGDLLLDAMQALCSNWGAQFELHLVGHSAGSIAIGHLLAAVAARKRAGRDGGLGDRIASVNLHAPACSVAFANRHFAGDAAMMERLHLEVLTDEIERRDTVGPIYRKSLLYLVSNALEADLHTPILGLDRINDEGYSGWDGSSDTGEALSLWRQAAKASKLELRTRRIENPRIEVALGADGEPVLQAATHGSFDNDIALMTRTLERITGAKLALPVDDLRGF</sequence>
<dbReference type="SUPFAM" id="SSF53955">
    <property type="entry name" value="Lysozyme-like"/>
    <property type="match status" value="1"/>
</dbReference>
<dbReference type="InterPro" id="IPR029058">
    <property type="entry name" value="AB_hydrolase_fold"/>
</dbReference>
<dbReference type="Proteomes" id="UP001184230">
    <property type="component" value="Unassembled WGS sequence"/>
</dbReference>
<proteinExistence type="predicted"/>
<reference evidence="1 2" key="1">
    <citation type="submission" date="2023-07" db="EMBL/GenBank/DDBJ databases">
        <title>Sorghum-associated microbial communities from plants grown in Nebraska, USA.</title>
        <authorList>
            <person name="Schachtman D."/>
        </authorList>
    </citation>
    <scope>NUCLEOTIDE SEQUENCE [LARGE SCALE GENOMIC DNA]</scope>
    <source>
        <strain evidence="1 2">DS1781</strain>
    </source>
</reference>
<dbReference type="Gene3D" id="3.90.70.10">
    <property type="entry name" value="Cysteine proteinases"/>
    <property type="match status" value="1"/>
</dbReference>
<dbReference type="Gene3D" id="1.10.101.10">
    <property type="entry name" value="PGBD-like superfamily/PGBD"/>
    <property type="match status" value="1"/>
</dbReference>
<evidence type="ECO:0000313" key="1">
    <source>
        <dbReference type="EMBL" id="MDR6534912.1"/>
    </source>
</evidence>
<dbReference type="Gene3D" id="1.10.530.10">
    <property type="match status" value="1"/>
</dbReference>
<name>A0ABU1N901_9BURK</name>
<protein>
    <recommendedName>
        <fullName evidence="3">Chitinase</fullName>
    </recommendedName>
</protein>
<evidence type="ECO:0000313" key="2">
    <source>
        <dbReference type="Proteomes" id="UP001184230"/>
    </source>
</evidence>
<dbReference type="InterPro" id="IPR036366">
    <property type="entry name" value="PGBDSf"/>
</dbReference>
<organism evidence="1 2">
    <name type="scientific">Variovorax soli</name>
    <dbReference type="NCBI Taxonomy" id="376815"/>
    <lineage>
        <taxon>Bacteria</taxon>
        <taxon>Pseudomonadati</taxon>
        <taxon>Pseudomonadota</taxon>
        <taxon>Betaproteobacteria</taxon>
        <taxon>Burkholderiales</taxon>
        <taxon>Comamonadaceae</taxon>
        <taxon>Variovorax</taxon>
    </lineage>
</organism>
<dbReference type="SUPFAM" id="SSF53474">
    <property type="entry name" value="alpha/beta-Hydrolases"/>
    <property type="match status" value="1"/>
</dbReference>
<dbReference type="InterPro" id="IPR023346">
    <property type="entry name" value="Lysozyme-like_dom_sf"/>
</dbReference>